<dbReference type="EMBL" id="LT899436">
    <property type="protein sequence ID" value="SNR14001.1"/>
    <property type="molecule type" value="Genomic_DNA"/>
</dbReference>
<keyword evidence="1" id="KW-0472">Membrane</keyword>
<feature type="transmembrane region" description="Helical" evidence="1">
    <location>
        <begin position="89"/>
        <end position="109"/>
    </location>
</feature>
<organism evidence="2 3">
    <name type="scientific">Tenacibaculum jejuense</name>
    <dbReference type="NCBI Taxonomy" id="584609"/>
    <lineage>
        <taxon>Bacteria</taxon>
        <taxon>Pseudomonadati</taxon>
        <taxon>Bacteroidota</taxon>
        <taxon>Flavobacteriia</taxon>
        <taxon>Flavobacteriales</taxon>
        <taxon>Flavobacteriaceae</taxon>
        <taxon>Tenacibaculum</taxon>
    </lineage>
</organism>
<protein>
    <submittedName>
        <fullName evidence="2">Uncharacterized protein</fullName>
    </submittedName>
</protein>
<keyword evidence="1" id="KW-1133">Transmembrane helix</keyword>
<keyword evidence="3" id="KW-1185">Reference proteome</keyword>
<evidence type="ECO:0000313" key="2">
    <source>
        <dbReference type="EMBL" id="SNR14001.1"/>
    </source>
</evidence>
<reference evidence="2 3" key="1">
    <citation type="submission" date="2017-07" db="EMBL/GenBank/DDBJ databases">
        <authorList>
            <person name="Sun Z.S."/>
            <person name="Albrecht U."/>
            <person name="Echele G."/>
            <person name="Lee C.C."/>
        </authorList>
    </citation>
    <scope>NUCLEOTIDE SEQUENCE [LARGE SCALE GENOMIC DNA]</scope>
    <source>
        <strain evidence="3">type strain: KCTC 22618</strain>
    </source>
</reference>
<feature type="transmembrane region" description="Helical" evidence="1">
    <location>
        <begin position="151"/>
        <end position="169"/>
    </location>
</feature>
<keyword evidence="1" id="KW-0812">Transmembrane</keyword>
<dbReference type="RefSeq" id="WP_095068868.1">
    <property type="nucleotide sequence ID" value="NZ_LT899436.1"/>
</dbReference>
<dbReference type="OrthoDB" id="1188278at2"/>
<dbReference type="KEGG" id="tje:TJEJU_0195"/>
<dbReference type="AlphaFoldDB" id="A0A238U466"/>
<evidence type="ECO:0000313" key="3">
    <source>
        <dbReference type="Proteomes" id="UP000215214"/>
    </source>
</evidence>
<feature type="transmembrane region" description="Helical" evidence="1">
    <location>
        <begin position="121"/>
        <end position="139"/>
    </location>
</feature>
<evidence type="ECO:0000256" key="1">
    <source>
        <dbReference type="SAM" id="Phobius"/>
    </source>
</evidence>
<feature type="transmembrane region" description="Helical" evidence="1">
    <location>
        <begin position="181"/>
        <end position="199"/>
    </location>
</feature>
<proteinExistence type="predicted"/>
<sequence>MKLTDLQIQEIDVLLKKGGIKYWDLRIEMVDHIVSDIEHNATTNDFQLEFETSLKKAGWYKKLNSIHTNGWKKTNDIYRKKYFKGMLQFFTKPINPILFSVAFCCYFYLSKQLSYSTFSKINFALFLVPIIMFFIYSIIIWRKKLGNSVNVSYGIFYFGLAFVMLQPVTNFMEDLSTDSQTLIWLVLLPLYSIASYSGYKLCKESVEKIEKFKKLLA</sequence>
<gene>
    <name evidence="2" type="ORF">TJEJU_0195</name>
</gene>
<name>A0A238U466_9FLAO</name>
<dbReference type="Proteomes" id="UP000215214">
    <property type="component" value="Chromosome TJEJU"/>
</dbReference>
<accession>A0A238U466</accession>